<comment type="caution">
    <text evidence="2">The sequence shown here is derived from an EMBL/GenBank/DDBJ whole genome shotgun (WGS) entry which is preliminary data.</text>
</comment>
<sequence>MRLLKGHPLADRAEVVAEVERTCGGLDTGEHTGTIEGHAPHCLRFTGLFARPLRESGAAVRGATARAGTPGSGPARGRRRPARGGPAPRFSGFPKVFPPFRPCHSKDGILRQLQT</sequence>
<keyword evidence="3" id="KW-1185">Reference proteome</keyword>
<reference evidence="2 3" key="1">
    <citation type="journal article" date="2019" name="Int. J. Syst. Evol. Microbiol.">
        <title>The Global Catalogue of Microorganisms (GCM) 10K type strain sequencing project: providing services to taxonomists for standard genome sequencing and annotation.</title>
        <authorList>
            <consortium name="The Broad Institute Genomics Platform"/>
            <consortium name="The Broad Institute Genome Sequencing Center for Infectious Disease"/>
            <person name="Wu L."/>
            <person name="Ma J."/>
        </authorList>
    </citation>
    <scope>NUCLEOTIDE SEQUENCE [LARGE SCALE GENOMIC DNA]</scope>
    <source>
        <strain evidence="2 3">JCM 6307</strain>
    </source>
</reference>
<accession>A0ABN3MSI4</accession>
<protein>
    <submittedName>
        <fullName evidence="2">Uncharacterized protein</fullName>
    </submittedName>
</protein>
<dbReference type="Proteomes" id="UP001501358">
    <property type="component" value="Unassembled WGS sequence"/>
</dbReference>
<feature type="compositionally biased region" description="Low complexity" evidence="1">
    <location>
        <begin position="59"/>
        <end position="75"/>
    </location>
</feature>
<feature type="region of interest" description="Disordered" evidence="1">
    <location>
        <begin position="59"/>
        <end position="115"/>
    </location>
</feature>
<evidence type="ECO:0000313" key="3">
    <source>
        <dbReference type="Proteomes" id="UP001501358"/>
    </source>
</evidence>
<organism evidence="2 3">
    <name type="scientific">Streptomyces thermolineatus</name>
    <dbReference type="NCBI Taxonomy" id="44033"/>
    <lineage>
        <taxon>Bacteria</taxon>
        <taxon>Bacillati</taxon>
        <taxon>Actinomycetota</taxon>
        <taxon>Actinomycetes</taxon>
        <taxon>Kitasatosporales</taxon>
        <taxon>Streptomycetaceae</taxon>
        <taxon>Streptomyces</taxon>
    </lineage>
</organism>
<evidence type="ECO:0000313" key="2">
    <source>
        <dbReference type="EMBL" id="GAA2505282.1"/>
    </source>
</evidence>
<name>A0ABN3MSI4_9ACTN</name>
<gene>
    <name evidence="2" type="ORF">GCM10010406_47500</name>
</gene>
<evidence type="ECO:0000256" key="1">
    <source>
        <dbReference type="SAM" id="MobiDB-lite"/>
    </source>
</evidence>
<dbReference type="EMBL" id="BAAATA010000037">
    <property type="protein sequence ID" value="GAA2505282.1"/>
    <property type="molecule type" value="Genomic_DNA"/>
</dbReference>
<proteinExistence type="predicted"/>